<keyword evidence="7 10" id="KW-0067">ATP-binding</keyword>
<comment type="similarity">
    <text evidence="2 10">Belongs to the gluconokinase GntK/GntV family.</text>
</comment>
<accession>A0A3N1D551</accession>
<dbReference type="Pfam" id="PF01202">
    <property type="entry name" value="SKI"/>
    <property type="match status" value="1"/>
</dbReference>
<dbReference type="SUPFAM" id="SSF52540">
    <property type="entry name" value="P-loop containing nucleoside triphosphate hydrolases"/>
    <property type="match status" value="1"/>
</dbReference>
<dbReference type="Proteomes" id="UP000272400">
    <property type="component" value="Unassembled WGS sequence"/>
</dbReference>
<dbReference type="NCBIfam" id="TIGR01313">
    <property type="entry name" value="therm_gnt_kin"/>
    <property type="match status" value="1"/>
</dbReference>
<dbReference type="Gene3D" id="3.40.50.300">
    <property type="entry name" value="P-loop containing nucleotide triphosphate hydrolases"/>
    <property type="match status" value="1"/>
</dbReference>
<evidence type="ECO:0000256" key="2">
    <source>
        <dbReference type="ARBA" id="ARBA00008420"/>
    </source>
</evidence>
<keyword evidence="12" id="KW-1185">Reference proteome</keyword>
<keyword evidence="4 10" id="KW-0808">Transferase</keyword>
<gene>
    <name evidence="11" type="ORF">EDD29_6283</name>
</gene>
<evidence type="ECO:0000256" key="4">
    <source>
        <dbReference type="ARBA" id="ARBA00022679"/>
    </source>
</evidence>
<evidence type="ECO:0000256" key="1">
    <source>
        <dbReference type="ARBA" id="ARBA00004761"/>
    </source>
</evidence>
<dbReference type="GO" id="GO:0019521">
    <property type="term" value="P:D-gluconate metabolic process"/>
    <property type="evidence" value="ECO:0007669"/>
    <property type="project" value="UniProtKB-KW"/>
</dbReference>
<evidence type="ECO:0000256" key="3">
    <source>
        <dbReference type="ARBA" id="ARBA00012054"/>
    </source>
</evidence>
<keyword evidence="8" id="KW-0311">Gluconate utilization</keyword>
<proteinExistence type="inferred from homology"/>
<comment type="catalytic activity">
    <reaction evidence="9 10">
        <text>D-gluconate + ATP = 6-phospho-D-gluconate + ADP + H(+)</text>
        <dbReference type="Rhea" id="RHEA:19433"/>
        <dbReference type="ChEBI" id="CHEBI:15378"/>
        <dbReference type="ChEBI" id="CHEBI:18391"/>
        <dbReference type="ChEBI" id="CHEBI:30616"/>
        <dbReference type="ChEBI" id="CHEBI:58759"/>
        <dbReference type="ChEBI" id="CHEBI:456216"/>
        <dbReference type="EC" id="2.7.1.12"/>
    </reaction>
</comment>
<protein>
    <recommendedName>
        <fullName evidence="3 10">Gluconokinase</fullName>
        <ecNumber evidence="3 10">2.7.1.12</ecNumber>
    </recommendedName>
</protein>
<dbReference type="OrthoDB" id="9795716at2"/>
<dbReference type="GO" id="GO:0005737">
    <property type="term" value="C:cytoplasm"/>
    <property type="evidence" value="ECO:0007669"/>
    <property type="project" value="TreeGrafter"/>
</dbReference>
<keyword evidence="5 10" id="KW-0547">Nucleotide-binding</keyword>
<sequence>MHRSAPLVVVMGVSGSGKTTIGQLLAEALDVPFEEGDAHHPEENIAKMASGVPLTDEDREPWLDILGGWLRDNAASGGVMSCSALKRSYRDRLRDSAPTTRFLHLHGPKELLASRLQDRTAHFMPPSLLDSQLAVLEPLAADEAGATLTIGPLPSVLAHRALVVLGLAPETG</sequence>
<dbReference type="GO" id="GO:0005524">
    <property type="term" value="F:ATP binding"/>
    <property type="evidence" value="ECO:0007669"/>
    <property type="project" value="UniProtKB-KW"/>
</dbReference>
<dbReference type="InterPro" id="IPR006001">
    <property type="entry name" value="Therm_gnt_kin"/>
</dbReference>
<evidence type="ECO:0000256" key="7">
    <source>
        <dbReference type="ARBA" id="ARBA00022840"/>
    </source>
</evidence>
<dbReference type="InterPro" id="IPR027417">
    <property type="entry name" value="P-loop_NTPase"/>
</dbReference>
<organism evidence="11 12">
    <name type="scientific">Actinocorallia herbida</name>
    <dbReference type="NCBI Taxonomy" id="58109"/>
    <lineage>
        <taxon>Bacteria</taxon>
        <taxon>Bacillati</taxon>
        <taxon>Actinomycetota</taxon>
        <taxon>Actinomycetes</taxon>
        <taxon>Streptosporangiales</taxon>
        <taxon>Thermomonosporaceae</taxon>
        <taxon>Actinocorallia</taxon>
    </lineage>
</organism>
<dbReference type="EMBL" id="RJKE01000001">
    <property type="protein sequence ID" value="ROO88609.1"/>
    <property type="molecule type" value="Genomic_DNA"/>
</dbReference>
<dbReference type="AlphaFoldDB" id="A0A3N1D551"/>
<evidence type="ECO:0000256" key="9">
    <source>
        <dbReference type="ARBA" id="ARBA00048090"/>
    </source>
</evidence>
<dbReference type="InterPro" id="IPR031322">
    <property type="entry name" value="Shikimate/glucono_kinase"/>
</dbReference>
<evidence type="ECO:0000313" key="12">
    <source>
        <dbReference type="Proteomes" id="UP000272400"/>
    </source>
</evidence>
<dbReference type="RefSeq" id="WP_123667827.1">
    <property type="nucleotide sequence ID" value="NZ_RJKE01000001.1"/>
</dbReference>
<dbReference type="EC" id="2.7.1.12" evidence="3 10"/>
<keyword evidence="6 10" id="KW-0418">Kinase</keyword>
<evidence type="ECO:0000256" key="8">
    <source>
        <dbReference type="ARBA" id="ARBA00023064"/>
    </source>
</evidence>
<evidence type="ECO:0000256" key="6">
    <source>
        <dbReference type="ARBA" id="ARBA00022777"/>
    </source>
</evidence>
<dbReference type="PANTHER" id="PTHR43442">
    <property type="entry name" value="GLUCONOKINASE-RELATED"/>
    <property type="match status" value="1"/>
</dbReference>
<name>A0A3N1D551_9ACTN</name>
<dbReference type="PANTHER" id="PTHR43442:SF3">
    <property type="entry name" value="GLUCONOKINASE-RELATED"/>
    <property type="match status" value="1"/>
</dbReference>
<evidence type="ECO:0000256" key="5">
    <source>
        <dbReference type="ARBA" id="ARBA00022741"/>
    </source>
</evidence>
<comment type="caution">
    <text evidence="11">The sequence shown here is derived from an EMBL/GenBank/DDBJ whole genome shotgun (WGS) entry which is preliminary data.</text>
</comment>
<dbReference type="CDD" id="cd02021">
    <property type="entry name" value="GntK"/>
    <property type="match status" value="1"/>
</dbReference>
<comment type="pathway">
    <text evidence="1">Carbohydrate acid metabolism.</text>
</comment>
<reference evidence="11 12" key="1">
    <citation type="submission" date="2018-11" db="EMBL/GenBank/DDBJ databases">
        <title>Sequencing the genomes of 1000 actinobacteria strains.</title>
        <authorList>
            <person name="Klenk H.-P."/>
        </authorList>
    </citation>
    <scope>NUCLEOTIDE SEQUENCE [LARGE SCALE GENOMIC DNA]</scope>
    <source>
        <strain evidence="11 12">DSM 44254</strain>
    </source>
</reference>
<dbReference type="GO" id="GO:0046316">
    <property type="term" value="F:gluconokinase activity"/>
    <property type="evidence" value="ECO:0007669"/>
    <property type="project" value="UniProtKB-EC"/>
</dbReference>
<evidence type="ECO:0000313" key="11">
    <source>
        <dbReference type="EMBL" id="ROO88609.1"/>
    </source>
</evidence>
<evidence type="ECO:0000256" key="10">
    <source>
        <dbReference type="RuleBase" id="RU363066"/>
    </source>
</evidence>
<dbReference type="FunFam" id="3.40.50.300:FF:000522">
    <property type="entry name" value="Gluconokinase"/>
    <property type="match status" value="1"/>
</dbReference>